<dbReference type="Pfam" id="PF12697">
    <property type="entry name" value="Abhydrolase_6"/>
    <property type="match status" value="1"/>
</dbReference>
<proteinExistence type="predicted"/>
<evidence type="ECO:0000259" key="1">
    <source>
        <dbReference type="Pfam" id="PF12697"/>
    </source>
</evidence>
<keyword evidence="3" id="KW-1185">Reference proteome</keyword>
<keyword evidence="2" id="KW-0378">Hydrolase</keyword>
<evidence type="ECO:0000313" key="2">
    <source>
        <dbReference type="EMBL" id="MBW2942818.1"/>
    </source>
</evidence>
<accession>A0ABS6VXQ6</accession>
<reference evidence="2" key="1">
    <citation type="submission" date="2021-07" db="EMBL/GenBank/DDBJ databases">
        <title>Zhongshania sp. CAU 1632 isolated from seawater.</title>
        <authorList>
            <person name="Kim W."/>
        </authorList>
    </citation>
    <scope>NUCLEOTIDE SEQUENCE</scope>
    <source>
        <strain evidence="2">CAU 1632</strain>
    </source>
</reference>
<dbReference type="Proteomes" id="UP001166291">
    <property type="component" value="Unassembled WGS sequence"/>
</dbReference>
<name>A0ABS6VXQ6_9GAMM</name>
<dbReference type="InterPro" id="IPR000073">
    <property type="entry name" value="AB_hydrolase_1"/>
</dbReference>
<sequence length="255" mass="28804">MNANADIKHWLFLRGLSREQAHWGEFIKRCESELGWYCHAIDLPGFGSEHLRRSPLTISEIRRDIQQRLPAELANNNSTFGIVALSLGGMVALDWLTTSPNNIAKVIFISTSSADCGFFKRLKPSALPATLYALFALSPRKQERAILNMVSNNKSSHAALLEQWCQIRARHPASIRNVIRQLIAASRFYSPSKEGLANSHGHFISSRADRMVSYQCSEYLAEKYHWPLWLHNTAGHDLPIDDADYLLASFKQIAN</sequence>
<dbReference type="RefSeq" id="WP_219045060.1">
    <property type="nucleotide sequence ID" value="NZ_JAHWDQ010000008.1"/>
</dbReference>
<protein>
    <submittedName>
        <fullName evidence="2">Alpha/beta hydrolase</fullName>
    </submittedName>
</protein>
<comment type="caution">
    <text evidence="2">The sequence shown here is derived from an EMBL/GenBank/DDBJ whole genome shotgun (WGS) entry which is preliminary data.</text>
</comment>
<feature type="domain" description="AB hydrolase-1" evidence="1">
    <location>
        <begin position="11"/>
        <end position="244"/>
    </location>
</feature>
<organism evidence="2 3">
    <name type="scientific">Zhongshania aquimaris</name>
    <dbReference type="NCBI Taxonomy" id="2857107"/>
    <lineage>
        <taxon>Bacteria</taxon>
        <taxon>Pseudomonadati</taxon>
        <taxon>Pseudomonadota</taxon>
        <taxon>Gammaproteobacteria</taxon>
        <taxon>Cellvibrionales</taxon>
        <taxon>Spongiibacteraceae</taxon>
        <taxon>Zhongshania</taxon>
    </lineage>
</organism>
<gene>
    <name evidence="2" type="ORF">KXJ70_18615</name>
</gene>
<dbReference type="EMBL" id="JAHWDQ010000008">
    <property type="protein sequence ID" value="MBW2942818.1"/>
    <property type="molecule type" value="Genomic_DNA"/>
</dbReference>
<dbReference type="GO" id="GO:0016787">
    <property type="term" value="F:hydrolase activity"/>
    <property type="evidence" value="ECO:0007669"/>
    <property type="project" value="UniProtKB-KW"/>
</dbReference>
<evidence type="ECO:0000313" key="3">
    <source>
        <dbReference type="Proteomes" id="UP001166291"/>
    </source>
</evidence>